<evidence type="ECO:0008006" key="3">
    <source>
        <dbReference type="Google" id="ProtNLM"/>
    </source>
</evidence>
<dbReference type="AlphaFoldDB" id="A0AAN7PBH7"/>
<name>A0AAN7PBH7_9COLE</name>
<dbReference type="Proteomes" id="UP001353858">
    <property type="component" value="Unassembled WGS sequence"/>
</dbReference>
<gene>
    <name evidence="1" type="ORF">RN001_007307</name>
</gene>
<keyword evidence="2" id="KW-1185">Reference proteome</keyword>
<accession>A0AAN7PBH7</accession>
<dbReference type="PANTHER" id="PTHR35450:SF2">
    <property type="entry name" value="REVERSE TRANSCRIPTASE DOMAIN-CONTAINING PROTEIN"/>
    <property type="match status" value="1"/>
</dbReference>
<sequence>MRKNLTSILGILQADTIKHNEVKIKVSNEYIRRAELEALDRKTRKIMTINHSLHPQSDVNSLYLPRKIGGRGLRQVKDETVDHIISSCLKIAQTDYLARHDKVATMLHWNICKNYNLLARKYWWDHQPEKIENTVQIIDVAIPRDTRISEKELEKKTKYRGLEIEIEKLWRKKTKTIPIIIGWVQSQKIWDNTLQPLA</sequence>
<evidence type="ECO:0000313" key="1">
    <source>
        <dbReference type="EMBL" id="KAK4879161.1"/>
    </source>
</evidence>
<organism evidence="1 2">
    <name type="scientific">Aquatica leii</name>
    <dbReference type="NCBI Taxonomy" id="1421715"/>
    <lineage>
        <taxon>Eukaryota</taxon>
        <taxon>Metazoa</taxon>
        <taxon>Ecdysozoa</taxon>
        <taxon>Arthropoda</taxon>
        <taxon>Hexapoda</taxon>
        <taxon>Insecta</taxon>
        <taxon>Pterygota</taxon>
        <taxon>Neoptera</taxon>
        <taxon>Endopterygota</taxon>
        <taxon>Coleoptera</taxon>
        <taxon>Polyphaga</taxon>
        <taxon>Elateriformia</taxon>
        <taxon>Elateroidea</taxon>
        <taxon>Lampyridae</taxon>
        <taxon>Luciolinae</taxon>
        <taxon>Aquatica</taxon>
    </lineage>
</organism>
<reference evidence="2" key="1">
    <citation type="submission" date="2023-01" db="EMBL/GenBank/DDBJ databases">
        <title>Key to firefly adult light organ development and bioluminescence: homeobox transcription factors regulate luciferase expression and transportation to peroxisome.</title>
        <authorList>
            <person name="Fu X."/>
        </authorList>
    </citation>
    <scope>NUCLEOTIDE SEQUENCE [LARGE SCALE GENOMIC DNA]</scope>
</reference>
<comment type="caution">
    <text evidence="1">The sequence shown here is derived from an EMBL/GenBank/DDBJ whole genome shotgun (WGS) entry which is preliminary data.</text>
</comment>
<proteinExistence type="predicted"/>
<evidence type="ECO:0000313" key="2">
    <source>
        <dbReference type="Proteomes" id="UP001353858"/>
    </source>
</evidence>
<protein>
    <recommendedName>
        <fullName evidence="3">Reverse transcriptase</fullName>
    </recommendedName>
</protein>
<dbReference type="PANTHER" id="PTHR35450">
    <property type="entry name" value="REVERSE TRANSCRIPTASE DOMAIN-CONTAINING PROTEIN"/>
    <property type="match status" value="1"/>
</dbReference>
<dbReference type="EMBL" id="JARPUR010000003">
    <property type="protein sequence ID" value="KAK4879161.1"/>
    <property type="molecule type" value="Genomic_DNA"/>
</dbReference>